<organism evidence="2 3">
    <name type="scientific">Pantoea wallisii</name>
    <dbReference type="NCBI Taxonomy" id="1076551"/>
    <lineage>
        <taxon>Bacteria</taxon>
        <taxon>Pseudomonadati</taxon>
        <taxon>Pseudomonadota</taxon>
        <taxon>Gammaproteobacteria</taxon>
        <taxon>Enterobacterales</taxon>
        <taxon>Erwiniaceae</taxon>
        <taxon>Pantoea</taxon>
    </lineage>
</organism>
<dbReference type="Proteomes" id="UP000193104">
    <property type="component" value="Unassembled WGS sequence"/>
</dbReference>
<feature type="transmembrane region" description="Helical" evidence="1">
    <location>
        <begin position="76"/>
        <end position="95"/>
    </location>
</feature>
<feature type="transmembrane region" description="Helical" evidence="1">
    <location>
        <begin position="45"/>
        <end position="64"/>
    </location>
</feature>
<proteinExistence type="predicted"/>
<comment type="caution">
    <text evidence="2">The sequence shown here is derived from an EMBL/GenBank/DDBJ whole genome shotgun (WGS) entry which is preliminary data.</text>
</comment>
<accession>A0A1X1CRN5</accession>
<sequence>MNSIEIEEKLTQNGFTGKDIAAMRQYLGKDGATYPSLLGELRGRFIVSCILLAILTFVWIFYIFNGDKAEVLSFSFTMLLVIPIFYFMTPMKLGFKAFMFKKKL</sequence>
<evidence type="ECO:0000256" key="1">
    <source>
        <dbReference type="SAM" id="Phobius"/>
    </source>
</evidence>
<protein>
    <submittedName>
        <fullName evidence="2">Uncharacterized protein</fullName>
    </submittedName>
</protein>
<dbReference type="AlphaFoldDB" id="A0A1X1CRN5"/>
<reference evidence="2 3" key="1">
    <citation type="journal article" date="2017" name="Antonie Van Leeuwenhoek">
        <title>Phylogenomic resolution of the bacterial genus Pantoea and its relationship with Erwinia and Tatumella.</title>
        <authorList>
            <person name="Palmer M."/>
            <person name="Steenkamp E.T."/>
            <person name="Coetzee M.P."/>
            <person name="Chan W.Y."/>
            <person name="van Zyl E."/>
            <person name="De Maayer P."/>
            <person name="Coutinho T.A."/>
            <person name="Blom J."/>
            <person name="Smits T.H."/>
            <person name="Duffy B."/>
            <person name="Venter S.N."/>
        </authorList>
    </citation>
    <scope>NUCLEOTIDE SEQUENCE [LARGE SCALE GENOMIC DNA]</scope>
    <source>
        <strain evidence="2 3">LMG 26277</strain>
    </source>
</reference>
<dbReference type="OrthoDB" id="6545106at2"/>
<keyword evidence="1" id="KW-0812">Transmembrane</keyword>
<keyword evidence="3" id="KW-1185">Reference proteome</keyword>
<dbReference type="EMBL" id="MLFS01000137">
    <property type="protein sequence ID" value="ORM67078.1"/>
    <property type="molecule type" value="Genomic_DNA"/>
</dbReference>
<name>A0A1X1CRN5_9GAMM</name>
<gene>
    <name evidence="2" type="ORF">HA48_21575</name>
</gene>
<keyword evidence="1" id="KW-0472">Membrane</keyword>
<evidence type="ECO:0000313" key="2">
    <source>
        <dbReference type="EMBL" id="ORM67078.1"/>
    </source>
</evidence>
<keyword evidence="1" id="KW-1133">Transmembrane helix</keyword>
<dbReference type="RefSeq" id="WP_128603183.1">
    <property type="nucleotide sequence ID" value="NZ_MLFS01000137.1"/>
</dbReference>
<evidence type="ECO:0000313" key="3">
    <source>
        <dbReference type="Proteomes" id="UP000193104"/>
    </source>
</evidence>